<feature type="domain" description="Ribulose bisphosphate carboxylase large subunit C-terminal" evidence="1">
    <location>
        <begin position="333"/>
        <end position="489"/>
    </location>
</feature>
<dbReference type="AlphaFoldDB" id="A0A812PK98"/>
<accession>A0A812PK98</accession>
<organism evidence="3 4">
    <name type="scientific">Symbiodinium pilosum</name>
    <name type="common">Dinoflagellate</name>
    <dbReference type="NCBI Taxonomy" id="2952"/>
    <lineage>
        <taxon>Eukaryota</taxon>
        <taxon>Sar</taxon>
        <taxon>Alveolata</taxon>
        <taxon>Dinophyceae</taxon>
        <taxon>Suessiales</taxon>
        <taxon>Symbiodiniaceae</taxon>
        <taxon>Symbiodinium</taxon>
    </lineage>
</organism>
<comment type="caution">
    <text evidence="3">The sequence shown here is derived from an EMBL/GenBank/DDBJ whole genome shotgun (WGS) entry which is preliminary data.</text>
</comment>
<evidence type="ECO:0000259" key="1">
    <source>
        <dbReference type="Pfam" id="PF00016"/>
    </source>
</evidence>
<dbReference type="PANTHER" id="PTHR42704:SF17">
    <property type="entry name" value="RIBULOSE BISPHOSPHATE CARBOXYLASE LARGE CHAIN"/>
    <property type="match status" value="1"/>
</dbReference>
<dbReference type="GO" id="GO:0016984">
    <property type="term" value="F:ribulose-bisphosphate carboxylase activity"/>
    <property type="evidence" value="ECO:0007669"/>
    <property type="project" value="InterPro"/>
</dbReference>
<dbReference type="InterPro" id="IPR017443">
    <property type="entry name" value="RuBisCO_lsu_fd_N"/>
</dbReference>
<protein>
    <submittedName>
        <fullName evidence="3">RbcL protein</fullName>
    </submittedName>
</protein>
<dbReference type="SUPFAM" id="SSF54966">
    <property type="entry name" value="RuBisCO, large subunit, small (N-terminal) domain"/>
    <property type="match status" value="1"/>
</dbReference>
<dbReference type="Pfam" id="PF00016">
    <property type="entry name" value="RuBisCO_large"/>
    <property type="match status" value="1"/>
</dbReference>
<dbReference type="GO" id="GO:0000287">
    <property type="term" value="F:magnesium ion binding"/>
    <property type="evidence" value="ECO:0007669"/>
    <property type="project" value="InterPro"/>
</dbReference>
<dbReference type="Gene3D" id="3.30.70.150">
    <property type="entry name" value="RuBisCO large subunit, N-terminal domain"/>
    <property type="match status" value="1"/>
</dbReference>
<dbReference type="EMBL" id="CAJNIZ010013722">
    <property type="protein sequence ID" value="CAE7353404.1"/>
    <property type="molecule type" value="Genomic_DNA"/>
</dbReference>
<evidence type="ECO:0000259" key="2">
    <source>
        <dbReference type="Pfam" id="PF02788"/>
    </source>
</evidence>
<dbReference type="SUPFAM" id="SSF51649">
    <property type="entry name" value="RuBisCo, C-terminal domain"/>
    <property type="match status" value="1"/>
</dbReference>
<dbReference type="Proteomes" id="UP000649617">
    <property type="component" value="Unassembled WGS sequence"/>
</dbReference>
<gene>
    <name evidence="3" type="primary">rbcL</name>
    <name evidence="3" type="ORF">SPIL2461_LOCUS8391</name>
</gene>
<evidence type="ECO:0000313" key="3">
    <source>
        <dbReference type="EMBL" id="CAE7353404.1"/>
    </source>
</evidence>
<dbReference type="PANTHER" id="PTHR42704">
    <property type="entry name" value="RIBULOSE BISPHOSPHATE CARBOXYLASE"/>
    <property type="match status" value="1"/>
</dbReference>
<reference evidence="3" key="1">
    <citation type="submission" date="2021-02" db="EMBL/GenBank/DDBJ databases">
        <authorList>
            <person name="Dougan E. K."/>
            <person name="Rhodes N."/>
            <person name="Thang M."/>
            <person name="Chan C."/>
        </authorList>
    </citation>
    <scope>NUCLEOTIDE SEQUENCE</scope>
</reference>
<dbReference type="InterPro" id="IPR000685">
    <property type="entry name" value="RuBisCO_lsu_C"/>
</dbReference>
<dbReference type="GO" id="GO:0015977">
    <property type="term" value="P:carbon fixation"/>
    <property type="evidence" value="ECO:0007669"/>
    <property type="project" value="InterPro"/>
</dbReference>
<evidence type="ECO:0000313" key="4">
    <source>
        <dbReference type="Proteomes" id="UP000649617"/>
    </source>
</evidence>
<dbReference type="InterPro" id="IPR036422">
    <property type="entry name" value="RuBisCO_lsu_N_sf"/>
</dbReference>
<sequence>MTQRTSKMALAGAAAGGMALLNAASAFVTTPAATQPTLRGAATAQAQTNNAASSLSTLAAGGAVAAAAVAAGARPGRKTRGTPLPTSVVATKESAVTRRALDQSSRYADLSLDEATLVKNGKHVLVAYIMKPKAGYDYLATAAHFAAESSTGTNVNVCTTDDFTKSVDALVYYIDPDSEEMKIAYPTLLFDRNIIDGRGMMCSFLTLAIGNNQGMGDVEYGKIYDFYLPPSFLRLYDGPAVNVEDMWRILGKGTSNGGLVACYAFWQGGDFKNNEWSMRICINETGIGKLFCTNIAADPNEMIVRGTYILSQFRPLSETCAFLVDGCVARTNVQKQQTQLGYTAFAHTKISRVIGASGIHASTMSFGKMEGDASNKNTALMLQDDEADGTFYQQEWESIKQTTAIISGGMNALHLPSFFENLGHSNVILTAGGGSFDHKDGAKPGAISCRQGEEAWKAWKAGQYSNISLSDALIEFAKTHDEIKGAFLTFQKDADQIADQ</sequence>
<dbReference type="Gene3D" id="3.20.20.110">
    <property type="entry name" value="Ribulose bisphosphate carboxylase, large subunit, C-terminal domain"/>
    <property type="match status" value="1"/>
</dbReference>
<feature type="domain" description="Ribulose bisphosphate carboxylase large subunit ferrodoxin-like N-terminal" evidence="2">
    <location>
        <begin position="114"/>
        <end position="231"/>
    </location>
</feature>
<keyword evidence="4" id="KW-1185">Reference proteome</keyword>
<dbReference type="InterPro" id="IPR036376">
    <property type="entry name" value="RuBisCO_lsu_C_sf"/>
</dbReference>
<name>A0A812PK98_SYMPI</name>
<dbReference type="InterPro" id="IPR033966">
    <property type="entry name" value="RuBisCO"/>
</dbReference>
<dbReference type="OrthoDB" id="437601at2759"/>
<proteinExistence type="predicted"/>
<feature type="non-terminal residue" evidence="3">
    <location>
        <position position="1"/>
    </location>
</feature>
<dbReference type="Pfam" id="PF02788">
    <property type="entry name" value="RuBisCO_large_N"/>
    <property type="match status" value="1"/>
</dbReference>